<dbReference type="EMBL" id="CAJVQB010014751">
    <property type="protein sequence ID" value="CAG8770460.1"/>
    <property type="molecule type" value="Genomic_DNA"/>
</dbReference>
<evidence type="ECO:0000313" key="1">
    <source>
        <dbReference type="EMBL" id="CAG8770460.1"/>
    </source>
</evidence>
<accession>A0ABN7VGV2</accession>
<name>A0ABN7VGV2_GIGMA</name>
<gene>
    <name evidence="1" type="ORF">GMARGA_LOCUS18461</name>
</gene>
<proteinExistence type="predicted"/>
<comment type="caution">
    <text evidence="1">The sequence shown here is derived from an EMBL/GenBank/DDBJ whole genome shotgun (WGS) entry which is preliminary data.</text>
</comment>
<sequence>MVTLAKYTPLDQLTQISILEFSDDRQNQPIKLDHMLNGLSSNQSTYDVEQLKIFLDIDPQAEFSAVASGSRVSAAYVEFLAFVTISLHDNKICDADQSELKEKHALLAPKEEADRLEIIICTYEQQEYA</sequence>
<reference evidence="1 2" key="1">
    <citation type="submission" date="2021-06" db="EMBL/GenBank/DDBJ databases">
        <authorList>
            <person name="Kallberg Y."/>
            <person name="Tangrot J."/>
            <person name="Rosling A."/>
        </authorList>
    </citation>
    <scope>NUCLEOTIDE SEQUENCE [LARGE SCALE GENOMIC DNA]</scope>
    <source>
        <strain evidence="1 2">120-4 pot B 10/14</strain>
    </source>
</reference>
<protein>
    <submittedName>
        <fullName evidence="1">25887_t:CDS:1</fullName>
    </submittedName>
</protein>
<evidence type="ECO:0000313" key="2">
    <source>
        <dbReference type="Proteomes" id="UP000789901"/>
    </source>
</evidence>
<organism evidence="1 2">
    <name type="scientific">Gigaspora margarita</name>
    <dbReference type="NCBI Taxonomy" id="4874"/>
    <lineage>
        <taxon>Eukaryota</taxon>
        <taxon>Fungi</taxon>
        <taxon>Fungi incertae sedis</taxon>
        <taxon>Mucoromycota</taxon>
        <taxon>Glomeromycotina</taxon>
        <taxon>Glomeromycetes</taxon>
        <taxon>Diversisporales</taxon>
        <taxon>Gigasporaceae</taxon>
        <taxon>Gigaspora</taxon>
    </lineage>
</organism>
<dbReference type="Proteomes" id="UP000789901">
    <property type="component" value="Unassembled WGS sequence"/>
</dbReference>
<keyword evidence="2" id="KW-1185">Reference proteome</keyword>